<evidence type="ECO:0000256" key="1">
    <source>
        <dbReference type="SAM" id="SignalP"/>
    </source>
</evidence>
<proteinExistence type="predicted"/>
<gene>
    <name evidence="3" type="primary">astA</name>
    <name evidence="3" type="ORF">NRIC_20440</name>
</gene>
<dbReference type="PANTHER" id="PTHR35340:SF10">
    <property type="entry name" value="CYTOPLASMIC PROTEIN"/>
    <property type="match status" value="1"/>
</dbReference>
<dbReference type="InterPro" id="IPR010262">
    <property type="entry name" value="Arylsulfotransferase_bact"/>
</dbReference>
<dbReference type="GO" id="GO:0004062">
    <property type="term" value="F:aryl sulfotransferase activity"/>
    <property type="evidence" value="ECO:0007669"/>
    <property type="project" value="InterPro"/>
</dbReference>
<dbReference type="Pfam" id="PF17425">
    <property type="entry name" value="Arylsulfotran_N"/>
    <property type="match status" value="1"/>
</dbReference>
<dbReference type="Pfam" id="PF05935">
    <property type="entry name" value="Arylsulfotrans"/>
    <property type="match status" value="1"/>
</dbReference>
<keyword evidence="3" id="KW-0808">Transferase</keyword>
<organism evidence="3 4">
    <name type="scientific">Enterococcus florum</name>
    <dbReference type="NCBI Taxonomy" id="2480627"/>
    <lineage>
        <taxon>Bacteria</taxon>
        <taxon>Bacillati</taxon>
        <taxon>Bacillota</taxon>
        <taxon>Bacilli</taxon>
        <taxon>Lactobacillales</taxon>
        <taxon>Enterococcaceae</taxon>
        <taxon>Enterococcus</taxon>
    </lineage>
</organism>
<dbReference type="InterPro" id="IPR038477">
    <property type="entry name" value="ASST_N_sf"/>
</dbReference>
<feature type="domain" description="Arylsulfotransferase N-terminal" evidence="2">
    <location>
        <begin position="66"/>
        <end position="149"/>
    </location>
</feature>
<dbReference type="InterPro" id="IPR035391">
    <property type="entry name" value="Arylsulfotran_N"/>
</dbReference>
<sequence>MKKFLVAAVLLCLSGCAMGATVQDDMEEGEVQVSLNQEWEEEQKKKEVEYRSALNNGDYTLENFFVKVNPYGTSPLTALVQFQTDIPMRTRVTVSGKDAETEISYAFDEYVTKHSLPITGLYAGQTNSVQLTLTDEHGNEQVKIVPIDTEPLPDSFSTIDVEKTEGEPIDFGENQLTFIIPSTKQPYAFDENGDVRWYSTKYNSHVFEALENGNLLYLTKQSNDGDTYNVLLETDYLGKIYHRYDFSASTAANESGKSEQGETTVVHHDGIELPNGNLLLTVNDGSKYIEDTMVEVDRETGEIVKTIDLKDVFPKEMYEEYESTKREDGKVDWFHQNSVVYDTSDDSIILSGRHQDAIVKIDYQTSQIKWIISEGSDWPKSMQKYLLSGKIKAPGGQHAAVIMPDQDGNSDTLDLMFYDNNIAVTHGDKEASEKYSEAQQIRINEKTGTVEEIWTFGEELGESYHTRIIGSAYYLPETANCLINFGYRKEGKVSSILEVDRNGQKIFQADISGFPTGAWVYRAKRQSIRPEAWTY</sequence>
<dbReference type="InterPro" id="IPR011047">
    <property type="entry name" value="Quinoprotein_ADH-like_sf"/>
</dbReference>
<evidence type="ECO:0000313" key="3">
    <source>
        <dbReference type="EMBL" id="GCF94153.1"/>
    </source>
</evidence>
<dbReference type="EMBL" id="BJCC01000015">
    <property type="protein sequence ID" value="GCF94153.1"/>
    <property type="molecule type" value="Genomic_DNA"/>
</dbReference>
<dbReference type="InterPro" id="IPR053143">
    <property type="entry name" value="Arylsulfate_ST"/>
</dbReference>
<keyword evidence="4" id="KW-1185">Reference proteome</keyword>
<evidence type="ECO:0000313" key="4">
    <source>
        <dbReference type="Proteomes" id="UP000290567"/>
    </source>
</evidence>
<dbReference type="SUPFAM" id="SSF50998">
    <property type="entry name" value="Quinoprotein alcohol dehydrogenase-like"/>
    <property type="match status" value="1"/>
</dbReference>
<dbReference type="RefSeq" id="WP_227873781.1">
    <property type="nucleotide sequence ID" value="NZ_BJCC01000015.1"/>
</dbReference>
<dbReference type="PANTHER" id="PTHR35340">
    <property type="entry name" value="PQQ ENZYME REPEAT PROTEIN-RELATED"/>
    <property type="match status" value="1"/>
</dbReference>
<name>A0A4P5PLK6_9ENTE</name>
<keyword evidence="1" id="KW-0732">Signal</keyword>
<accession>A0A4P5PLK6</accession>
<feature type="chain" id="PRO_5038495433" evidence="1">
    <location>
        <begin position="20"/>
        <end position="535"/>
    </location>
</feature>
<dbReference type="Proteomes" id="UP000290567">
    <property type="component" value="Unassembled WGS sequence"/>
</dbReference>
<dbReference type="Gene3D" id="2.60.40.3100">
    <property type="entry name" value="Arylsulphate sulphotransferase monomer, N-terminal domain"/>
    <property type="match status" value="1"/>
</dbReference>
<feature type="signal peptide" evidence="1">
    <location>
        <begin position="1"/>
        <end position="19"/>
    </location>
</feature>
<protein>
    <submittedName>
        <fullName evidence="3">Aryl-sulfate sulfotransferase</fullName>
    </submittedName>
</protein>
<dbReference type="AlphaFoldDB" id="A0A4P5PLK6"/>
<evidence type="ECO:0000259" key="2">
    <source>
        <dbReference type="Pfam" id="PF17425"/>
    </source>
</evidence>
<comment type="caution">
    <text evidence="3">The sequence shown here is derived from an EMBL/GenBank/DDBJ whole genome shotgun (WGS) entry which is preliminary data.</text>
</comment>
<reference evidence="4" key="1">
    <citation type="submission" date="2019-02" db="EMBL/GenBank/DDBJ databases">
        <title>Draft genome sequence of Enterococcus sp. Gos25-1.</title>
        <authorList>
            <person name="Tanaka N."/>
            <person name="Shiwa Y."/>
            <person name="Fujita N."/>
        </authorList>
    </citation>
    <scope>NUCLEOTIDE SEQUENCE [LARGE SCALE GENOMIC DNA]</scope>
    <source>
        <strain evidence="4">Gos25-1</strain>
    </source>
</reference>